<keyword evidence="2" id="KW-0762">Sugar transport</keyword>
<comment type="caution">
    <text evidence="2">The sequence shown here is derived from an EMBL/GenBank/DDBJ whole genome shotgun (WGS) entry which is preliminary data.</text>
</comment>
<name>A0A926F8E7_9FIRM</name>
<dbReference type="AlphaFoldDB" id="A0A926F8E7"/>
<accession>A0A926F8E7</accession>
<proteinExistence type="predicted"/>
<dbReference type="Pfam" id="PF00359">
    <property type="entry name" value="PTS_EIIA_2"/>
    <property type="match status" value="1"/>
</dbReference>
<dbReference type="InterPro" id="IPR051541">
    <property type="entry name" value="PTS_SugarTrans_NitroReg"/>
</dbReference>
<dbReference type="RefSeq" id="WP_262431697.1">
    <property type="nucleotide sequence ID" value="NZ_JACRTE010000004.1"/>
</dbReference>
<dbReference type="InterPro" id="IPR002178">
    <property type="entry name" value="PTS_EIIA_type-2_dom"/>
</dbReference>
<dbReference type="InterPro" id="IPR016152">
    <property type="entry name" value="PTrfase/Anion_transptr"/>
</dbReference>
<organism evidence="2 3">
    <name type="scientific">Qingrenia yutianensis</name>
    <dbReference type="NCBI Taxonomy" id="2763676"/>
    <lineage>
        <taxon>Bacteria</taxon>
        <taxon>Bacillati</taxon>
        <taxon>Bacillota</taxon>
        <taxon>Clostridia</taxon>
        <taxon>Eubacteriales</taxon>
        <taxon>Oscillospiraceae</taxon>
        <taxon>Qingrenia</taxon>
    </lineage>
</organism>
<dbReference type="SUPFAM" id="SSF55804">
    <property type="entry name" value="Phoshotransferase/anion transport protein"/>
    <property type="match status" value="1"/>
</dbReference>
<dbReference type="Proteomes" id="UP000647416">
    <property type="component" value="Unassembled WGS sequence"/>
</dbReference>
<keyword evidence="3" id="KW-1185">Reference proteome</keyword>
<sequence>MFKKLQLKKHALTGISFMLPLVVASIAIPHGKSLSVKETTVAIGRLKNETEWESVDGKPVKLVVLLAVNEADKTGVHVKLLSNMARKLASEENCKRLLDAKDADEIIKIFGE</sequence>
<protein>
    <submittedName>
        <fullName evidence="2">PTS sugar transporter subunit IIA</fullName>
    </submittedName>
</protein>
<keyword evidence="2" id="KW-0813">Transport</keyword>
<reference evidence="2" key="1">
    <citation type="submission" date="2020-08" db="EMBL/GenBank/DDBJ databases">
        <title>Genome public.</title>
        <authorList>
            <person name="Liu C."/>
            <person name="Sun Q."/>
        </authorList>
    </citation>
    <scope>NUCLEOTIDE SEQUENCE</scope>
    <source>
        <strain evidence="2">NSJ-50</strain>
    </source>
</reference>
<dbReference type="PANTHER" id="PTHR47738">
    <property type="entry name" value="PTS SYSTEM FRUCTOSE-LIKE EIIA COMPONENT-RELATED"/>
    <property type="match status" value="1"/>
</dbReference>
<dbReference type="EMBL" id="JACRTE010000004">
    <property type="protein sequence ID" value="MBC8596153.1"/>
    <property type="molecule type" value="Genomic_DNA"/>
</dbReference>
<dbReference type="PROSITE" id="PS51094">
    <property type="entry name" value="PTS_EIIA_TYPE_2"/>
    <property type="match status" value="1"/>
</dbReference>
<evidence type="ECO:0000313" key="3">
    <source>
        <dbReference type="Proteomes" id="UP000647416"/>
    </source>
</evidence>
<dbReference type="CDD" id="cd00211">
    <property type="entry name" value="PTS_IIA_fru"/>
    <property type="match status" value="1"/>
</dbReference>
<evidence type="ECO:0000313" key="2">
    <source>
        <dbReference type="EMBL" id="MBC8596153.1"/>
    </source>
</evidence>
<evidence type="ECO:0000259" key="1">
    <source>
        <dbReference type="PROSITE" id="PS51094"/>
    </source>
</evidence>
<gene>
    <name evidence="2" type="ORF">H8706_04625</name>
</gene>
<dbReference type="Gene3D" id="3.40.930.10">
    <property type="entry name" value="Mannitol-specific EII, Chain A"/>
    <property type="match status" value="1"/>
</dbReference>
<dbReference type="PANTHER" id="PTHR47738:SF2">
    <property type="entry name" value="PTS SYSTEM FRUCTOSE-LIKE EIIA COMPONENT"/>
    <property type="match status" value="1"/>
</dbReference>
<feature type="domain" description="PTS EIIA type-2" evidence="1">
    <location>
        <begin position="1"/>
        <end position="112"/>
    </location>
</feature>